<keyword evidence="3" id="KW-0812">Transmembrane</keyword>
<organism evidence="6 7">
    <name type="scientific">Candidatus Adlerbacteria bacterium RIFCSPHIGHO2_02_FULL_52_17</name>
    <dbReference type="NCBI Taxonomy" id="1797240"/>
    <lineage>
        <taxon>Bacteria</taxon>
        <taxon>Candidatus Adleribacteriota</taxon>
    </lineage>
</organism>
<evidence type="ECO:0000256" key="3">
    <source>
        <dbReference type="SAM" id="Phobius"/>
    </source>
</evidence>
<dbReference type="Gene3D" id="3.90.1310.10">
    <property type="entry name" value="Penicillin-binding protein 2a (Domain 2)"/>
    <property type="match status" value="1"/>
</dbReference>
<evidence type="ECO:0000256" key="1">
    <source>
        <dbReference type="ARBA" id="ARBA00004370"/>
    </source>
</evidence>
<feature type="transmembrane region" description="Helical" evidence="3">
    <location>
        <begin position="12"/>
        <end position="31"/>
    </location>
</feature>
<reference evidence="6 7" key="1">
    <citation type="journal article" date="2016" name="Nat. Commun.">
        <title>Thousands of microbial genomes shed light on interconnected biogeochemical processes in an aquifer system.</title>
        <authorList>
            <person name="Anantharaman K."/>
            <person name="Brown C.T."/>
            <person name="Hug L.A."/>
            <person name="Sharon I."/>
            <person name="Castelle C.J."/>
            <person name="Probst A.J."/>
            <person name="Thomas B.C."/>
            <person name="Singh A."/>
            <person name="Wilkins M.J."/>
            <person name="Karaoz U."/>
            <person name="Brodie E.L."/>
            <person name="Williams K.H."/>
            <person name="Hubbard S.S."/>
            <person name="Banfield J.F."/>
        </authorList>
    </citation>
    <scope>NUCLEOTIDE SEQUENCE [LARGE SCALE GENOMIC DNA]</scope>
</reference>
<dbReference type="GO" id="GO:0008658">
    <property type="term" value="F:penicillin binding"/>
    <property type="evidence" value="ECO:0007669"/>
    <property type="project" value="InterPro"/>
</dbReference>
<dbReference type="InterPro" id="IPR050515">
    <property type="entry name" value="Beta-lactam/transpept"/>
</dbReference>
<dbReference type="PANTHER" id="PTHR30627">
    <property type="entry name" value="PEPTIDOGLYCAN D,D-TRANSPEPTIDASE"/>
    <property type="match status" value="1"/>
</dbReference>
<dbReference type="GO" id="GO:0071555">
    <property type="term" value="P:cell wall organization"/>
    <property type="evidence" value="ECO:0007669"/>
    <property type="project" value="TreeGrafter"/>
</dbReference>
<evidence type="ECO:0000256" key="2">
    <source>
        <dbReference type="ARBA" id="ARBA00023136"/>
    </source>
</evidence>
<proteinExistence type="predicted"/>
<dbReference type="Proteomes" id="UP000177564">
    <property type="component" value="Unassembled WGS sequence"/>
</dbReference>
<dbReference type="PANTHER" id="PTHR30627:SF1">
    <property type="entry name" value="PEPTIDOGLYCAN D,D-TRANSPEPTIDASE FTSI"/>
    <property type="match status" value="1"/>
</dbReference>
<dbReference type="InterPro" id="IPR005311">
    <property type="entry name" value="PBP_dimer"/>
</dbReference>
<accession>A0A1F4XP98</accession>
<gene>
    <name evidence="6" type="ORF">A3D68_02160</name>
</gene>
<protein>
    <submittedName>
        <fullName evidence="6">Uncharacterized protein</fullName>
    </submittedName>
</protein>
<dbReference type="STRING" id="1797240.A3D68_02160"/>
<dbReference type="Gene3D" id="3.40.710.10">
    <property type="entry name" value="DD-peptidase/beta-lactamase superfamily"/>
    <property type="match status" value="1"/>
</dbReference>
<dbReference type="Gene3D" id="3.30.450.330">
    <property type="match status" value="1"/>
</dbReference>
<evidence type="ECO:0000259" key="5">
    <source>
        <dbReference type="Pfam" id="PF03717"/>
    </source>
</evidence>
<name>A0A1F4XP98_9BACT</name>
<sequence length="573" mass="62771">MTKALFVGRVRFVTALFALLSIVIVGRLYLLQVVRADMYTMRADAQFAPPASPLLMRDSIYFTDKNGTLITAATLTQGFTLAINPAKVADAESLYISLSQIVQELSHDDFIARATKEGSLYQMVAERLDAQTAAAIHELSLLGVILSKNQWRFYPGGSLAAQELGFVAYNNGNVLEGRYGLERYWEQTLARQDSDLYTNFFVQLFGAAQSVFNGTPQTGDLLTTIEPSVQAELERTLAAYANDWHPRLAGGIVMDPKTGEIYAMAINPTFDLNAFGAQKDPFIFKNTMVEDVFEMGSIMKPLTIAAGIDSGVITPESTYKDTGCITVDTKKICNYDLRARGEVPMQEILSQSLNLGASYVATQMGPAVMRDYFLNRYKLGEETGIDLPSEAHGLTDNIAKSSRQVEFDTASFGQGIAITPIAMVQALATLANGGKLVPPHFVRAVRYDSGITRALSWAGSSQALQPGSALAVSRMLTQVVDTALVDGKIKIERHSVAAKTGTAQIANPQGGGYYTDRFLHSFFGYFPSYDARFIVFLFALEPQGASYSSQTWALPFHSLTQFLISYYDIPPDR</sequence>
<evidence type="ECO:0000313" key="6">
    <source>
        <dbReference type="EMBL" id="OGC82893.1"/>
    </source>
</evidence>
<comment type="caution">
    <text evidence="6">The sequence shown here is derived from an EMBL/GenBank/DDBJ whole genome shotgun (WGS) entry which is preliminary data.</text>
</comment>
<dbReference type="InterPro" id="IPR001460">
    <property type="entry name" value="PCN-bd_Tpept"/>
</dbReference>
<dbReference type="Pfam" id="PF00905">
    <property type="entry name" value="Transpeptidase"/>
    <property type="match status" value="1"/>
</dbReference>
<evidence type="ECO:0000259" key="4">
    <source>
        <dbReference type="Pfam" id="PF00905"/>
    </source>
</evidence>
<keyword evidence="3" id="KW-1133">Transmembrane helix</keyword>
<dbReference type="AlphaFoldDB" id="A0A1F4XP98"/>
<dbReference type="SUPFAM" id="SSF56601">
    <property type="entry name" value="beta-lactamase/transpeptidase-like"/>
    <property type="match status" value="1"/>
</dbReference>
<dbReference type="Pfam" id="PF03717">
    <property type="entry name" value="PBP_dimer"/>
    <property type="match status" value="1"/>
</dbReference>
<dbReference type="EMBL" id="MEWU01000034">
    <property type="protein sequence ID" value="OGC82893.1"/>
    <property type="molecule type" value="Genomic_DNA"/>
</dbReference>
<keyword evidence="2 3" id="KW-0472">Membrane</keyword>
<dbReference type="SUPFAM" id="SSF56519">
    <property type="entry name" value="Penicillin binding protein dimerisation domain"/>
    <property type="match status" value="1"/>
</dbReference>
<feature type="domain" description="Penicillin-binding protein dimerisation" evidence="5">
    <location>
        <begin position="63"/>
        <end position="190"/>
    </location>
</feature>
<evidence type="ECO:0000313" key="7">
    <source>
        <dbReference type="Proteomes" id="UP000177564"/>
    </source>
</evidence>
<dbReference type="InterPro" id="IPR036138">
    <property type="entry name" value="PBP_dimer_sf"/>
</dbReference>
<feature type="domain" description="Penicillin-binding protein transpeptidase" evidence="4">
    <location>
        <begin position="252"/>
        <end position="545"/>
    </location>
</feature>
<dbReference type="InterPro" id="IPR012338">
    <property type="entry name" value="Beta-lactam/transpept-like"/>
</dbReference>
<dbReference type="GO" id="GO:0005886">
    <property type="term" value="C:plasma membrane"/>
    <property type="evidence" value="ECO:0007669"/>
    <property type="project" value="TreeGrafter"/>
</dbReference>
<comment type="subcellular location">
    <subcellularLocation>
        <location evidence="1">Membrane</location>
    </subcellularLocation>
</comment>